<keyword evidence="2" id="KW-0238">DNA-binding</keyword>
<proteinExistence type="predicted"/>
<dbReference type="PANTHER" id="PTHR43537:SF5">
    <property type="entry name" value="UXU OPERON TRANSCRIPTIONAL REGULATOR"/>
    <property type="match status" value="1"/>
</dbReference>
<dbReference type="InterPro" id="IPR036388">
    <property type="entry name" value="WH-like_DNA-bd_sf"/>
</dbReference>
<keyword evidence="4" id="KW-0175">Coiled coil</keyword>
<dbReference type="InterPro" id="IPR036390">
    <property type="entry name" value="WH_DNA-bd_sf"/>
</dbReference>
<dbReference type="CDD" id="cd07377">
    <property type="entry name" value="WHTH_GntR"/>
    <property type="match status" value="1"/>
</dbReference>
<sequence length="283" mass="31927">MPLRPTTRVTAVFRLRYVWIVTLVQLRALHNWFNQLESTMTEIDWERLREPRPSLTDSLSLSLERLILEGGLSDGDRLPPERELAERMAVSRGSLRDALRTLELQGRIERRQGRGTIVRDASQSAAGEALVSGLALYSDDFAQALEVRACIEPPIAALAARRATELEIEQLRRILDDMARDNDRAEFSRLDRLFHRAIAQYTDNPLLLRLLDRVSEILDVTRASLPITRVTRRLALRDHHAILDAIAAHDPEAAEAAAASHIAGMWSSVAEERRRAIDDAPVP</sequence>
<evidence type="ECO:0000313" key="7">
    <source>
        <dbReference type="Proteomes" id="UP000431744"/>
    </source>
</evidence>
<dbReference type="GO" id="GO:0003677">
    <property type="term" value="F:DNA binding"/>
    <property type="evidence" value="ECO:0007669"/>
    <property type="project" value="UniProtKB-KW"/>
</dbReference>
<dbReference type="Pfam" id="PF00392">
    <property type="entry name" value="GntR"/>
    <property type="match status" value="1"/>
</dbReference>
<keyword evidence="7" id="KW-1185">Reference proteome</keyword>
<dbReference type="PANTHER" id="PTHR43537">
    <property type="entry name" value="TRANSCRIPTIONAL REGULATOR, GNTR FAMILY"/>
    <property type="match status" value="1"/>
</dbReference>
<organism evidence="6 7">
    <name type="scientific">Pseudoclavibacter endophyticus</name>
    <dbReference type="NCBI Taxonomy" id="1778590"/>
    <lineage>
        <taxon>Bacteria</taxon>
        <taxon>Bacillati</taxon>
        <taxon>Actinomycetota</taxon>
        <taxon>Actinomycetes</taxon>
        <taxon>Micrococcales</taxon>
        <taxon>Microbacteriaceae</taxon>
        <taxon>Pseudoclavibacter</taxon>
    </lineage>
</organism>
<dbReference type="InterPro" id="IPR008920">
    <property type="entry name" value="TF_FadR/GntR_C"/>
</dbReference>
<evidence type="ECO:0000256" key="3">
    <source>
        <dbReference type="ARBA" id="ARBA00023163"/>
    </source>
</evidence>
<dbReference type="Pfam" id="PF07729">
    <property type="entry name" value="FCD"/>
    <property type="match status" value="1"/>
</dbReference>
<dbReference type="GO" id="GO:0003700">
    <property type="term" value="F:DNA-binding transcription factor activity"/>
    <property type="evidence" value="ECO:0007669"/>
    <property type="project" value="InterPro"/>
</dbReference>
<evidence type="ECO:0000256" key="2">
    <source>
        <dbReference type="ARBA" id="ARBA00023125"/>
    </source>
</evidence>
<protein>
    <submittedName>
        <fullName evidence="6">FadR family transcriptional regulator</fullName>
    </submittedName>
</protein>
<dbReference type="AlphaFoldDB" id="A0A6H9WPX1"/>
<dbReference type="SUPFAM" id="SSF48008">
    <property type="entry name" value="GntR ligand-binding domain-like"/>
    <property type="match status" value="1"/>
</dbReference>
<name>A0A6H9WPX1_9MICO</name>
<dbReference type="Gene3D" id="1.20.120.530">
    <property type="entry name" value="GntR ligand-binding domain-like"/>
    <property type="match status" value="1"/>
</dbReference>
<evidence type="ECO:0000313" key="6">
    <source>
        <dbReference type="EMBL" id="KAB1648151.1"/>
    </source>
</evidence>
<dbReference type="SUPFAM" id="SSF46785">
    <property type="entry name" value="Winged helix' DNA-binding domain"/>
    <property type="match status" value="1"/>
</dbReference>
<dbReference type="Gene3D" id="1.10.10.10">
    <property type="entry name" value="Winged helix-like DNA-binding domain superfamily/Winged helix DNA-binding domain"/>
    <property type="match status" value="1"/>
</dbReference>
<evidence type="ECO:0000256" key="1">
    <source>
        <dbReference type="ARBA" id="ARBA00023015"/>
    </source>
</evidence>
<reference evidence="6 7" key="1">
    <citation type="submission" date="2019-09" db="EMBL/GenBank/DDBJ databases">
        <title>Phylogeny of genus Pseudoclavibacter and closely related genus.</title>
        <authorList>
            <person name="Li Y."/>
        </authorList>
    </citation>
    <scope>NUCLEOTIDE SEQUENCE [LARGE SCALE GENOMIC DNA]</scope>
    <source>
        <strain evidence="6 7">EGI 60007</strain>
    </source>
</reference>
<dbReference type="InterPro" id="IPR011711">
    <property type="entry name" value="GntR_C"/>
</dbReference>
<dbReference type="OrthoDB" id="8680240at2"/>
<feature type="coiled-coil region" evidence="4">
    <location>
        <begin position="161"/>
        <end position="188"/>
    </location>
</feature>
<keyword evidence="3" id="KW-0804">Transcription</keyword>
<dbReference type="SMART" id="SM00345">
    <property type="entry name" value="HTH_GNTR"/>
    <property type="match status" value="1"/>
</dbReference>
<feature type="domain" description="HTH gntR-type" evidence="5">
    <location>
        <begin position="53"/>
        <end position="121"/>
    </location>
</feature>
<evidence type="ECO:0000259" key="5">
    <source>
        <dbReference type="PROSITE" id="PS50949"/>
    </source>
</evidence>
<dbReference type="InterPro" id="IPR000524">
    <property type="entry name" value="Tscrpt_reg_HTH_GntR"/>
</dbReference>
<dbReference type="PRINTS" id="PR00035">
    <property type="entry name" value="HTHGNTR"/>
</dbReference>
<keyword evidence="1" id="KW-0805">Transcription regulation</keyword>
<accession>A0A6H9WPX1</accession>
<comment type="caution">
    <text evidence="6">The sequence shown here is derived from an EMBL/GenBank/DDBJ whole genome shotgun (WGS) entry which is preliminary data.</text>
</comment>
<dbReference type="Proteomes" id="UP000431744">
    <property type="component" value="Unassembled WGS sequence"/>
</dbReference>
<gene>
    <name evidence="6" type="ORF">F8O04_10560</name>
</gene>
<dbReference type="SMART" id="SM00895">
    <property type="entry name" value="FCD"/>
    <property type="match status" value="1"/>
</dbReference>
<dbReference type="EMBL" id="WBJY01000002">
    <property type="protein sequence ID" value="KAB1648151.1"/>
    <property type="molecule type" value="Genomic_DNA"/>
</dbReference>
<evidence type="ECO:0000256" key="4">
    <source>
        <dbReference type="SAM" id="Coils"/>
    </source>
</evidence>
<dbReference type="PROSITE" id="PS50949">
    <property type="entry name" value="HTH_GNTR"/>
    <property type="match status" value="1"/>
</dbReference>